<reference evidence="1" key="1">
    <citation type="submission" date="2021-05" db="EMBL/GenBank/DDBJ databases">
        <authorList>
            <person name="Scholz U."/>
            <person name="Mascher M."/>
            <person name="Fiebig A."/>
        </authorList>
    </citation>
    <scope>NUCLEOTIDE SEQUENCE [LARGE SCALE GENOMIC DNA]</scope>
</reference>
<accession>A0ACD6AC87</accession>
<proteinExistence type="predicted"/>
<name>A0ACD6AC87_AVESA</name>
<organism evidence="1 2">
    <name type="scientific">Avena sativa</name>
    <name type="common">Oat</name>
    <dbReference type="NCBI Taxonomy" id="4498"/>
    <lineage>
        <taxon>Eukaryota</taxon>
        <taxon>Viridiplantae</taxon>
        <taxon>Streptophyta</taxon>
        <taxon>Embryophyta</taxon>
        <taxon>Tracheophyta</taxon>
        <taxon>Spermatophyta</taxon>
        <taxon>Magnoliopsida</taxon>
        <taxon>Liliopsida</taxon>
        <taxon>Poales</taxon>
        <taxon>Poaceae</taxon>
        <taxon>BOP clade</taxon>
        <taxon>Pooideae</taxon>
        <taxon>Poodae</taxon>
        <taxon>Poeae</taxon>
        <taxon>Poeae Chloroplast Group 1 (Aveneae type)</taxon>
        <taxon>Aveninae</taxon>
        <taxon>Avena</taxon>
    </lineage>
</organism>
<protein>
    <submittedName>
        <fullName evidence="1">Uncharacterized protein</fullName>
    </submittedName>
</protein>
<keyword evidence="2" id="KW-1185">Reference proteome</keyword>
<evidence type="ECO:0000313" key="1">
    <source>
        <dbReference type="EnsemblPlants" id="AVESA.00010b.r2.7DG1347090.1.CDS"/>
    </source>
</evidence>
<dbReference type="Proteomes" id="UP001732700">
    <property type="component" value="Chromosome 7D"/>
</dbReference>
<reference evidence="1" key="2">
    <citation type="submission" date="2025-09" db="UniProtKB">
        <authorList>
            <consortium name="EnsemblPlants"/>
        </authorList>
    </citation>
    <scope>IDENTIFICATION</scope>
</reference>
<dbReference type="EnsemblPlants" id="AVESA.00010b.r2.7DG1347090.1">
    <property type="protein sequence ID" value="AVESA.00010b.r2.7DG1347090.1.CDS"/>
    <property type="gene ID" value="AVESA.00010b.r2.7DG1347090"/>
</dbReference>
<sequence>MARVLSSRTAAVLARRLGGGQPGRVMGRRANHTRRPGPAGAMLLEVDAAGASSTSPEGASALKRRLEEAIDGAMARMSEPDWAPFRPGTSYFAPPRPAGAAMGLLELVTRGGIGVLPPQLSDDEARAIASSSRGYPCSAYYVDGHFPDEAEGSIEDAEPDEEEGSVEDTDPAEVDQTAGD</sequence>
<evidence type="ECO:0000313" key="2">
    <source>
        <dbReference type="Proteomes" id="UP001732700"/>
    </source>
</evidence>